<dbReference type="PROSITE" id="PS00092">
    <property type="entry name" value="N6_MTASE"/>
    <property type="match status" value="1"/>
</dbReference>
<proteinExistence type="inferred from homology"/>
<dbReference type="Pfam" id="PF05175">
    <property type="entry name" value="MTS"/>
    <property type="match status" value="1"/>
</dbReference>
<comment type="catalytic activity">
    <reaction evidence="6">
        <text>guanosine(1207) in 16S rRNA + S-adenosyl-L-methionine = N(2)-methylguanosine(1207) in 16S rRNA + S-adenosyl-L-homocysteine + H(+)</text>
        <dbReference type="Rhea" id="RHEA:42736"/>
        <dbReference type="Rhea" id="RHEA-COMP:10213"/>
        <dbReference type="Rhea" id="RHEA-COMP:10214"/>
        <dbReference type="ChEBI" id="CHEBI:15378"/>
        <dbReference type="ChEBI" id="CHEBI:57856"/>
        <dbReference type="ChEBI" id="CHEBI:59789"/>
        <dbReference type="ChEBI" id="CHEBI:74269"/>
        <dbReference type="ChEBI" id="CHEBI:74481"/>
        <dbReference type="EC" id="2.1.1.172"/>
    </reaction>
</comment>
<dbReference type="Pfam" id="PF08468">
    <property type="entry name" value="MTS_N"/>
    <property type="match status" value="1"/>
</dbReference>
<evidence type="ECO:0000256" key="2">
    <source>
        <dbReference type="ARBA" id="ARBA00022552"/>
    </source>
</evidence>
<dbReference type="InterPro" id="IPR029063">
    <property type="entry name" value="SAM-dependent_MTases_sf"/>
</dbReference>
<evidence type="ECO:0000313" key="10">
    <source>
        <dbReference type="Proteomes" id="UP001258994"/>
    </source>
</evidence>
<dbReference type="GO" id="GO:0032259">
    <property type="term" value="P:methylation"/>
    <property type="evidence" value="ECO:0007669"/>
    <property type="project" value="UniProtKB-KW"/>
</dbReference>
<dbReference type="EMBL" id="CP134145">
    <property type="protein sequence ID" value="WNC71651.1"/>
    <property type="molecule type" value="Genomic_DNA"/>
</dbReference>
<evidence type="ECO:0000256" key="4">
    <source>
        <dbReference type="ARBA" id="ARBA00022679"/>
    </source>
</evidence>
<dbReference type="EC" id="2.1.1.172" evidence="6"/>
<evidence type="ECO:0000256" key="1">
    <source>
        <dbReference type="ARBA" id="ARBA00022490"/>
    </source>
</evidence>
<dbReference type="CDD" id="cd02440">
    <property type="entry name" value="AdoMet_MTases"/>
    <property type="match status" value="1"/>
</dbReference>
<feature type="domain" description="Methyltransferase small" evidence="7">
    <location>
        <begin position="176"/>
        <end position="340"/>
    </location>
</feature>
<dbReference type="SUPFAM" id="SSF53335">
    <property type="entry name" value="S-adenosyl-L-methionine-dependent methyltransferases"/>
    <property type="match status" value="1"/>
</dbReference>
<keyword evidence="3 6" id="KW-0489">Methyltransferase</keyword>
<dbReference type="RefSeq" id="WP_348390785.1">
    <property type="nucleotide sequence ID" value="NZ_CP134145.1"/>
</dbReference>
<dbReference type="InterPro" id="IPR046977">
    <property type="entry name" value="RsmC/RlmG"/>
</dbReference>
<evidence type="ECO:0000256" key="5">
    <source>
        <dbReference type="ARBA" id="ARBA00022691"/>
    </source>
</evidence>
<dbReference type="InterPro" id="IPR013675">
    <property type="entry name" value="Mtase_sm_N"/>
</dbReference>
<evidence type="ECO:0000259" key="8">
    <source>
        <dbReference type="Pfam" id="PF08468"/>
    </source>
</evidence>
<dbReference type="InterPro" id="IPR002052">
    <property type="entry name" value="DNA_methylase_N6_adenine_CS"/>
</dbReference>
<sequence>MSLSNPSQLLLRNEDLLESTNPLVVGCPDNEFFTHLQSAAPQATVSSYNVNFAEYQSISAKHGSKISCQFSEQYKTEQSHDLVIIYFPKSKKEYQFLLAMLAPTLTENAVILVVGEKKGGVKSAIKLSTDYTLNSSKVDSARHCFLFDITFNNHVPEFNLDSWYERFSLTINNTEIQVASLPGVFSNGELDNGTRLLLEKLPSKISGKVLDFGCGAGIIGCFVKKLYPNTEIEMLDVNALAIASANKTLQLNNLSAKVYASDGLSNVSGKYNAVLSNPPFHQGIKTNYHATELFLKSIKKHLLKNATLTIVANNFLKYAPIIKAEINQPELLANEKGFAIHHCQHKS</sequence>
<organism evidence="9 10">
    <name type="scientific">Thalassotalea psychrophila</name>
    <dbReference type="NCBI Taxonomy" id="3065647"/>
    <lineage>
        <taxon>Bacteria</taxon>
        <taxon>Pseudomonadati</taxon>
        <taxon>Pseudomonadota</taxon>
        <taxon>Gammaproteobacteria</taxon>
        <taxon>Alteromonadales</taxon>
        <taxon>Colwelliaceae</taxon>
        <taxon>Thalassotalea</taxon>
    </lineage>
</organism>
<name>A0ABY9TSE5_9GAMM</name>
<accession>A0ABY9TSE5</accession>
<dbReference type="InterPro" id="IPR023543">
    <property type="entry name" value="rRNA_ssu_MeTfrase_C"/>
</dbReference>
<evidence type="ECO:0000256" key="3">
    <source>
        <dbReference type="ARBA" id="ARBA00022603"/>
    </source>
</evidence>
<protein>
    <recommendedName>
        <fullName evidence="6">Ribosomal RNA small subunit methyltransferase C</fullName>
        <ecNumber evidence="6">2.1.1.172</ecNumber>
    </recommendedName>
    <alternativeName>
        <fullName evidence="6">16S rRNA m2G1207 methyltransferase</fullName>
    </alternativeName>
    <alternativeName>
        <fullName evidence="6">rRNA (guanine-N(2)-)-methyltransferase RsmC</fullName>
    </alternativeName>
</protein>
<dbReference type="PANTHER" id="PTHR47816:SF4">
    <property type="entry name" value="RIBOSOMAL RNA SMALL SUBUNIT METHYLTRANSFERASE C"/>
    <property type="match status" value="1"/>
</dbReference>
<gene>
    <name evidence="6" type="primary">rsmC</name>
    <name evidence="9" type="ORF">RGQ13_16215</name>
</gene>
<keyword evidence="10" id="KW-1185">Reference proteome</keyword>
<evidence type="ECO:0000256" key="6">
    <source>
        <dbReference type="HAMAP-Rule" id="MF_01862"/>
    </source>
</evidence>
<keyword evidence="5 6" id="KW-0949">S-adenosyl-L-methionine</keyword>
<dbReference type="GO" id="GO:0008168">
    <property type="term" value="F:methyltransferase activity"/>
    <property type="evidence" value="ECO:0007669"/>
    <property type="project" value="UniProtKB-KW"/>
</dbReference>
<comment type="subunit">
    <text evidence="6">Monomer.</text>
</comment>
<comment type="subcellular location">
    <subcellularLocation>
        <location evidence="6">Cytoplasm</location>
    </subcellularLocation>
</comment>
<dbReference type="InterPro" id="IPR007848">
    <property type="entry name" value="Small_mtfrase_dom"/>
</dbReference>
<reference evidence="10" key="1">
    <citation type="submission" date="2023-09" db="EMBL/GenBank/DDBJ databases">
        <authorList>
            <person name="Li S."/>
            <person name="Li X."/>
            <person name="Zhang C."/>
            <person name="Zhao Z."/>
        </authorList>
    </citation>
    <scope>NUCLEOTIDE SEQUENCE [LARGE SCALE GENOMIC DNA]</scope>
    <source>
        <strain evidence="10">SQ149</strain>
    </source>
</reference>
<keyword evidence="4 6" id="KW-0808">Transferase</keyword>
<keyword evidence="1 6" id="KW-0963">Cytoplasm</keyword>
<evidence type="ECO:0000259" key="7">
    <source>
        <dbReference type="Pfam" id="PF05175"/>
    </source>
</evidence>
<dbReference type="PANTHER" id="PTHR47816">
    <property type="entry name" value="RIBOSOMAL RNA SMALL SUBUNIT METHYLTRANSFERASE C"/>
    <property type="match status" value="1"/>
</dbReference>
<comment type="function">
    <text evidence="6">Specifically methylates the guanine in position 1207 of 16S rRNA in the 30S particle.</text>
</comment>
<evidence type="ECO:0000313" key="9">
    <source>
        <dbReference type="EMBL" id="WNC71651.1"/>
    </source>
</evidence>
<comment type="similarity">
    <text evidence="6">Belongs to the methyltransferase superfamily. RsmC family.</text>
</comment>
<feature type="domain" description="Methyltransferase small N-terminal" evidence="8">
    <location>
        <begin position="7"/>
        <end position="166"/>
    </location>
</feature>
<dbReference type="Gene3D" id="3.40.50.150">
    <property type="entry name" value="Vaccinia Virus protein VP39"/>
    <property type="match status" value="2"/>
</dbReference>
<dbReference type="HAMAP" id="MF_01862">
    <property type="entry name" value="16SrRNA_methyltr_C"/>
    <property type="match status" value="1"/>
</dbReference>
<keyword evidence="2 6" id="KW-0698">rRNA processing</keyword>
<dbReference type="Proteomes" id="UP001258994">
    <property type="component" value="Chromosome"/>
</dbReference>